<accession>A0A0V0SDD9</accession>
<proteinExistence type="predicted"/>
<gene>
    <name evidence="1" type="ORF">T07_14796</name>
</gene>
<sequence>MAAEDIDIIETKQLYSRIHSHRKMHRAFKTFNEKPIAHATFKNQKYGHLDTVSNEMHIVQYNSRLCSILLSGKIAALPLKQSNYQFHYVEAFLLFCCRVLTKCIL</sequence>
<name>A0A0V0SDD9_9BILA</name>
<keyword evidence="2" id="KW-1185">Reference proteome</keyword>
<evidence type="ECO:0000313" key="2">
    <source>
        <dbReference type="Proteomes" id="UP000054630"/>
    </source>
</evidence>
<dbReference type="Proteomes" id="UP000054630">
    <property type="component" value="Unassembled WGS sequence"/>
</dbReference>
<dbReference type="AlphaFoldDB" id="A0A0V0SDD9"/>
<organism evidence="1 2">
    <name type="scientific">Trichinella nelsoni</name>
    <dbReference type="NCBI Taxonomy" id="6336"/>
    <lineage>
        <taxon>Eukaryota</taxon>
        <taxon>Metazoa</taxon>
        <taxon>Ecdysozoa</taxon>
        <taxon>Nematoda</taxon>
        <taxon>Enoplea</taxon>
        <taxon>Dorylaimia</taxon>
        <taxon>Trichinellida</taxon>
        <taxon>Trichinellidae</taxon>
        <taxon>Trichinella</taxon>
    </lineage>
</organism>
<reference evidence="1 2" key="1">
    <citation type="submission" date="2015-01" db="EMBL/GenBank/DDBJ databases">
        <title>Evolution of Trichinella species and genotypes.</title>
        <authorList>
            <person name="Korhonen P.K."/>
            <person name="Edoardo P."/>
            <person name="Giuseppe L.R."/>
            <person name="Gasser R.B."/>
        </authorList>
    </citation>
    <scope>NUCLEOTIDE SEQUENCE [LARGE SCALE GENOMIC DNA]</scope>
    <source>
        <strain evidence="1">ISS37</strain>
    </source>
</reference>
<dbReference type="EMBL" id="JYDL01000016">
    <property type="protein sequence ID" value="KRX24730.1"/>
    <property type="molecule type" value="Genomic_DNA"/>
</dbReference>
<comment type="caution">
    <text evidence="1">The sequence shown here is derived from an EMBL/GenBank/DDBJ whole genome shotgun (WGS) entry which is preliminary data.</text>
</comment>
<protein>
    <submittedName>
        <fullName evidence="1">Uncharacterized protein</fullName>
    </submittedName>
</protein>
<dbReference type="OrthoDB" id="10446937at2759"/>
<evidence type="ECO:0000313" key="1">
    <source>
        <dbReference type="EMBL" id="KRX24730.1"/>
    </source>
</evidence>